<keyword evidence="2 7" id="KW-0699">rRNA-binding</keyword>
<dbReference type="Gene3D" id="1.10.1900.20">
    <property type="entry name" value="Ribosomal protein L20"/>
    <property type="match status" value="1"/>
</dbReference>
<evidence type="ECO:0000256" key="1">
    <source>
        <dbReference type="ARBA" id="ARBA00007698"/>
    </source>
</evidence>
<dbReference type="InterPro" id="IPR049946">
    <property type="entry name" value="RIBOSOMAL_L20_CS"/>
</dbReference>
<dbReference type="FunFam" id="1.10.1900.20:FF:000001">
    <property type="entry name" value="50S ribosomal protein L20"/>
    <property type="match status" value="1"/>
</dbReference>
<dbReference type="NCBIfam" id="TIGR01032">
    <property type="entry name" value="rplT_bact"/>
    <property type="match status" value="1"/>
</dbReference>
<evidence type="ECO:0000256" key="8">
    <source>
        <dbReference type="RuleBase" id="RU000560"/>
    </source>
</evidence>
<dbReference type="GO" id="GO:0005840">
    <property type="term" value="C:ribosome"/>
    <property type="evidence" value="ECO:0007669"/>
    <property type="project" value="UniProtKB-KW"/>
</dbReference>
<evidence type="ECO:0000256" key="4">
    <source>
        <dbReference type="ARBA" id="ARBA00022980"/>
    </source>
</evidence>
<evidence type="ECO:0000256" key="5">
    <source>
        <dbReference type="ARBA" id="ARBA00023274"/>
    </source>
</evidence>
<organism evidence="9">
    <name type="scientific">uncultured delta proteobacterium HF0070_15B21</name>
    <dbReference type="NCBI Taxonomy" id="710825"/>
    <lineage>
        <taxon>Bacteria</taxon>
        <taxon>Deltaproteobacteria</taxon>
        <taxon>environmental samples</taxon>
    </lineage>
</organism>
<dbReference type="GO" id="GO:0000027">
    <property type="term" value="P:ribosomal large subunit assembly"/>
    <property type="evidence" value="ECO:0007669"/>
    <property type="project" value="UniProtKB-UniRule"/>
</dbReference>
<dbReference type="HAMAP" id="MF_00382">
    <property type="entry name" value="Ribosomal_bL20"/>
    <property type="match status" value="1"/>
</dbReference>
<dbReference type="Pfam" id="PF00453">
    <property type="entry name" value="Ribosomal_L20"/>
    <property type="match status" value="1"/>
</dbReference>
<keyword evidence="5 7" id="KW-0687">Ribonucleoprotein</keyword>
<evidence type="ECO:0000313" key="9">
    <source>
        <dbReference type="EMBL" id="ADI19066.1"/>
    </source>
</evidence>
<dbReference type="PANTHER" id="PTHR10986">
    <property type="entry name" value="39S RIBOSOMAL PROTEIN L20"/>
    <property type="match status" value="1"/>
</dbReference>
<dbReference type="GO" id="GO:0003735">
    <property type="term" value="F:structural constituent of ribosome"/>
    <property type="evidence" value="ECO:0007669"/>
    <property type="project" value="InterPro"/>
</dbReference>
<dbReference type="SUPFAM" id="SSF74731">
    <property type="entry name" value="Ribosomal protein L20"/>
    <property type="match status" value="1"/>
</dbReference>
<dbReference type="Gene3D" id="6.10.160.10">
    <property type="match status" value="1"/>
</dbReference>
<dbReference type="InterPro" id="IPR005813">
    <property type="entry name" value="Ribosomal_bL20"/>
</dbReference>
<dbReference type="GO" id="GO:1990904">
    <property type="term" value="C:ribonucleoprotein complex"/>
    <property type="evidence" value="ECO:0007669"/>
    <property type="project" value="UniProtKB-KW"/>
</dbReference>
<dbReference type="PROSITE" id="PS00937">
    <property type="entry name" value="RIBOSOMAL_L20"/>
    <property type="match status" value="1"/>
</dbReference>
<dbReference type="PRINTS" id="PR00062">
    <property type="entry name" value="RIBOSOMALL20"/>
</dbReference>
<comment type="similarity">
    <text evidence="1 7 8">Belongs to the bacterial ribosomal protein bL20 family.</text>
</comment>
<proteinExistence type="inferred from homology"/>
<evidence type="ECO:0000256" key="6">
    <source>
        <dbReference type="ARBA" id="ARBA00035172"/>
    </source>
</evidence>
<dbReference type="GO" id="GO:0006412">
    <property type="term" value="P:translation"/>
    <property type="evidence" value="ECO:0007669"/>
    <property type="project" value="InterPro"/>
</dbReference>
<dbReference type="GO" id="GO:0019843">
    <property type="term" value="F:rRNA binding"/>
    <property type="evidence" value="ECO:0007669"/>
    <property type="project" value="UniProtKB-UniRule"/>
</dbReference>
<dbReference type="CDD" id="cd07026">
    <property type="entry name" value="Ribosomal_L20"/>
    <property type="match status" value="1"/>
</dbReference>
<dbReference type="EMBL" id="GU474909">
    <property type="protein sequence ID" value="ADI19066.1"/>
    <property type="molecule type" value="Genomic_DNA"/>
</dbReference>
<evidence type="ECO:0000256" key="2">
    <source>
        <dbReference type="ARBA" id="ARBA00022730"/>
    </source>
</evidence>
<sequence>MRVKRAVHARKKKKAYFEAAKGYRGGRSRLWRTVKDAVERSREYSFRDRKARKRDFRRLWISRINAAVREHGMNYSQFIHALQRAEIDLDRKALAHIAMEEPEMFAQIAGQAKEQLAA</sequence>
<gene>
    <name evidence="7" type="primary">rplT</name>
</gene>
<protein>
    <recommendedName>
        <fullName evidence="6 7">Large ribosomal subunit protein bL20</fullName>
    </recommendedName>
</protein>
<evidence type="ECO:0000256" key="7">
    <source>
        <dbReference type="HAMAP-Rule" id="MF_00382"/>
    </source>
</evidence>
<dbReference type="AlphaFoldDB" id="E0XXC5"/>
<name>E0XXC5_9DELT</name>
<dbReference type="InterPro" id="IPR035566">
    <property type="entry name" value="Ribosomal_protein_bL20_C"/>
</dbReference>
<keyword evidence="3 7" id="KW-0694">RNA-binding</keyword>
<comment type="function">
    <text evidence="7 8">Binds directly to 23S ribosomal RNA and is necessary for the in vitro assembly process of the 50S ribosomal subunit. It is not involved in the protein synthesizing functions of that subunit.</text>
</comment>
<reference evidence="9" key="1">
    <citation type="journal article" date="2011" name="Environ. Microbiol.">
        <title>Time-series analyses of Monterey Bay coastal microbial picoplankton using a 'genome proxy' microarray.</title>
        <authorList>
            <person name="Rich V.I."/>
            <person name="Pham V.D."/>
            <person name="Eppley J."/>
            <person name="Shi Y."/>
            <person name="DeLong E.F."/>
        </authorList>
    </citation>
    <scope>NUCLEOTIDE SEQUENCE</scope>
</reference>
<keyword evidence="4 7" id="KW-0689">Ribosomal protein</keyword>
<evidence type="ECO:0000256" key="3">
    <source>
        <dbReference type="ARBA" id="ARBA00022884"/>
    </source>
</evidence>
<accession>E0XXC5</accession>